<sequence>MSSPKETIEEGHYLVDWSEEKKRDDGGGAIKTELVVDCGGVAVRRQDGGVAEKRIQDGGVAEKRKQDGGVAVRNKRGVNCDGF</sequence>
<evidence type="ECO:0000313" key="1">
    <source>
        <dbReference type="EMBL" id="KAF3525751.1"/>
    </source>
</evidence>
<reference evidence="1" key="1">
    <citation type="submission" date="2019-12" db="EMBL/GenBank/DDBJ databases">
        <title>Genome sequencing and annotation of Brassica cretica.</title>
        <authorList>
            <person name="Studholme D.J."/>
            <person name="Sarris P."/>
        </authorList>
    </citation>
    <scope>NUCLEOTIDE SEQUENCE</scope>
    <source>
        <strain evidence="1">PFS-109/04</strain>
        <tissue evidence="1">Leaf</tissue>
    </source>
</reference>
<proteinExistence type="predicted"/>
<dbReference type="AlphaFoldDB" id="A0A8S9Q154"/>
<protein>
    <submittedName>
        <fullName evidence="1">Uncharacterized protein</fullName>
    </submittedName>
</protein>
<gene>
    <name evidence="1" type="ORF">F2Q69_00050429</name>
</gene>
<comment type="caution">
    <text evidence="1">The sequence shown here is derived from an EMBL/GenBank/DDBJ whole genome shotgun (WGS) entry which is preliminary data.</text>
</comment>
<organism evidence="1 2">
    <name type="scientific">Brassica cretica</name>
    <name type="common">Mustard</name>
    <dbReference type="NCBI Taxonomy" id="69181"/>
    <lineage>
        <taxon>Eukaryota</taxon>
        <taxon>Viridiplantae</taxon>
        <taxon>Streptophyta</taxon>
        <taxon>Embryophyta</taxon>
        <taxon>Tracheophyta</taxon>
        <taxon>Spermatophyta</taxon>
        <taxon>Magnoliopsida</taxon>
        <taxon>eudicotyledons</taxon>
        <taxon>Gunneridae</taxon>
        <taxon>Pentapetalae</taxon>
        <taxon>rosids</taxon>
        <taxon>malvids</taxon>
        <taxon>Brassicales</taxon>
        <taxon>Brassicaceae</taxon>
        <taxon>Brassiceae</taxon>
        <taxon>Brassica</taxon>
    </lineage>
</organism>
<dbReference type="EMBL" id="QGKX02001347">
    <property type="protein sequence ID" value="KAF3525751.1"/>
    <property type="molecule type" value="Genomic_DNA"/>
</dbReference>
<name>A0A8S9Q154_BRACR</name>
<accession>A0A8S9Q154</accession>
<evidence type="ECO:0000313" key="2">
    <source>
        <dbReference type="Proteomes" id="UP000712600"/>
    </source>
</evidence>
<dbReference type="Proteomes" id="UP000712600">
    <property type="component" value="Unassembled WGS sequence"/>
</dbReference>